<reference evidence="1" key="1">
    <citation type="journal article" date="2021" name="PeerJ">
        <title>Extensive microbial diversity within the chicken gut microbiome revealed by metagenomics and culture.</title>
        <authorList>
            <person name="Gilroy R."/>
            <person name="Ravi A."/>
            <person name="Getino M."/>
            <person name="Pursley I."/>
            <person name="Horton D.L."/>
            <person name="Alikhan N.F."/>
            <person name="Baker D."/>
            <person name="Gharbi K."/>
            <person name="Hall N."/>
            <person name="Watson M."/>
            <person name="Adriaenssens E.M."/>
            <person name="Foster-Nyarko E."/>
            <person name="Jarju S."/>
            <person name="Secka A."/>
            <person name="Antonio M."/>
            <person name="Oren A."/>
            <person name="Chaudhuri R.R."/>
            <person name="La Ragione R."/>
            <person name="Hildebrand F."/>
            <person name="Pallen M.J."/>
        </authorList>
    </citation>
    <scope>NUCLEOTIDE SEQUENCE</scope>
    <source>
        <strain evidence="1">2239</strain>
    </source>
</reference>
<accession>A0A9D1V5P8</accession>
<protein>
    <recommendedName>
        <fullName evidence="3">DUF2007 domain-containing protein</fullName>
    </recommendedName>
</protein>
<dbReference type="EMBL" id="DXFW01000036">
    <property type="protein sequence ID" value="HIX06493.1"/>
    <property type="molecule type" value="Genomic_DNA"/>
</dbReference>
<organism evidence="1 2">
    <name type="scientific">Candidatus Allofournierella pullicola</name>
    <dbReference type="NCBI Taxonomy" id="2838596"/>
    <lineage>
        <taxon>Bacteria</taxon>
        <taxon>Bacillati</taxon>
        <taxon>Bacillota</taxon>
        <taxon>Clostridia</taxon>
        <taxon>Eubacteriales</taxon>
        <taxon>Oscillospiraceae</taxon>
        <taxon>Allofournierella</taxon>
    </lineage>
</organism>
<dbReference type="AlphaFoldDB" id="A0A9D1V5P8"/>
<evidence type="ECO:0008006" key="3">
    <source>
        <dbReference type="Google" id="ProtNLM"/>
    </source>
</evidence>
<comment type="caution">
    <text evidence="1">The sequence shown here is derived from an EMBL/GenBank/DDBJ whole genome shotgun (WGS) entry which is preliminary data.</text>
</comment>
<gene>
    <name evidence="1" type="ORF">H9865_10440</name>
</gene>
<dbReference type="Proteomes" id="UP000824193">
    <property type="component" value="Unassembled WGS sequence"/>
</dbReference>
<reference evidence="1" key="2">
    <citation type="submission" date="2021-04" db="EMBL/GenBank/DDBJ databases">
        <authorList>
            <person name="Gilroy R."/>
        </authorList>
    </citation>
    <scope>NUCLEOTIDE SEQUENCE</scope>
    <source>
        <strain evidence="1">2239</strain>
    </source>
</reference>
<evidence type="ECO:0000313" key="1">
    <source>
        <dbReference type="EMBL" id="HIX06493.1"/>
    </source>
</evidence>
<evidence type="ECO:0000313" key="2">
    <source>
        <dbReference type="Proteomes" id="UP000824193"/>
    </source>
</evidence>
<sequence length="86" mass="9632">MKFLAGFFRRRLVLSSYDAVQVAAARMALQEGGVKFWVSQHTDDLMPRSVSGQVLPFLTRAATEYSVYVDKDDLELAEYLINGGTL</sequence>
<name>A0A9D1V5P8_9FIRM</name>
<proteinExistence type="predicted"/>